<feature type="compositionally biased region" description="Polar residues" evidence="7">
    <location>
        <begin position="355"/>
        <end position="367"/>
    </location>
</feature>
<dbReference type="EMBL" id="NIRI02000042">
    <property type="protein sequence ID" value="KAG5450402.1"/>
    <property type="molecule type" value="Genomic_DNA"/>
</dbReference>
<evidence type="ECO:0000256" key="3">
    <source>
        <dbReference type="ARBA" id="ARBA00022692"/>
    </source>
</evidence>
<dbReference type="OrthoDB" id="8887313at2759"/>
<accession>A0A8T1MNB4</accession>
<evidence type="ECO:0000256" key="8">
    <source>
        <dbReference type="SAM" id="Phobius"/>
    </source>
</evidence>
<feature type="transmembrane region" description="Helical" evidence="8">
    <location>
        <begin position="182"/>
        <end position="205"/>
    </location>
</feature>
<sequence length="700" mass="78520">MSHPLSPEVNLTGFESNVSPDAGQESSNTSRCVQSGSRLATSRNAEEWSDSEELVLQNKSSGKERKRCIFNLIYVFTVLSTAATPLLMILLGETHFSRGKQYAGTDGGYQILSGANMVSLGVRLALLCCFLLVTPSGIRSFPMQCLKPRNWRSKSSLARIGQTYTSIKLDDSNFIEVPSFSLWIISATDCLTLIITVGHWILFVFQVKVAAKLRLSEGGSFAPKNPFVSSQTTNDHEEVYGLETYGTGSALRFVNTQLIVQMTTMFVIKVLYQKNFSSSYTVHVFRSVDGLSRSISSPVCTVGELAVDIIQSIGLEPVKQPIELGSPKRSFRSKSSDSGRSCRSFIGGATTLVIDSQSQPTSDSSVCTGRRRPNRRRRRSSSNRRSAFKIYALDKPASQQGSPENNEASDVRHMISFSAKDQKTLNRTAVERCHLQSEFDHLVRKRQLRLCLATQRWFDMLGTGDLSKIEKGGKWDNGVRMEQATQIVFDRISGPLMRYLRLINQHHLHTPASIRERISLYLTCNMSATSFLSLYIPYSPPPLIHHPKTRQYFHLSDRSMSNLKKKPQADEVLQCISKKEIKFCFLPKETTGADCNQKASSMLVFETWKFRVLQRSMKHQPDTTKRYTLNSTIHHGLQFELSRAEVTLLCSVYCVPFLEISTRSTAHSWWSTPIPHAPSVPASTIETCLTGSEHFGEIRL</sequence>
<gene>
    <name evidence="9" type="ORF">CSKR_201185</name>
</gene>
<feature type="compositionally biased region" description="Basic residues" evidence="7">
    <location>
        <begin position="369"/>
        <end position="382"/>
    </location>
</feature>
<evidence type="ECO:0000256" key="6">
    <source>
        <dbReference type="ARBA" id="ARBA00025718"/>
    </source>
</evidence>
<dbReference type="GO" id="GO:0005886">
    <property type="term" value="C:plasma membrane"/>
    <property type="evidence" value="ECO:0007669"/>
    <property type="project" value="UniProtKB-SubCell"/>
</dbReference>
<keyword evidence="4 8" id="KW-1133">Transmembrane helix</keyword>
<feature type="region of interest" description="Disordered" evidence="7">
    <location>
        <begin position="355"/>
        <end position="408"/>
    </location>
</feature>
<comment type="caution">
    <text evidence="9">The sequence shown here is derived from an EMBL/GenBank/DDBJ whole genome shotgun (WGS) entry which is preliminary data.</text>
</comment>
<dbReference type="Pfam" id="PF06638">
    <property type="entry name" value="Strabismus"/>
    <property type="match status" value="1"/>
</dbReference>
<feature type="region of interest" description="Disordered" evidence="7">
    <location>
        <begin position="1"/>
        <end position="38"/>
    </location>
</feature>
<feature type="transmembrane region" description="Helical" evidence="8">
    <location>
        <begin position="69"/>
        <end position="91"/>
    </location>
</feature>
<protein>
    <submittedName>
        <fullName evidence="9">Uncharacterized protein</fullName>
    </submittedName>
</protein>
<evidence type="ECO:0000256" key="4">
    <source>
        <dbReference type="ARBA" id="ARBA00022989"/>
    </source>
</evidence>
<dbReference type="Proteomes" id="UP000286415">
    <property type="component" value="Unassembled WGS sequence"/>
</dbReference>
<keyword evidence="3 8" id="KW-0812">Transmembrane</keyword>
<reference evidence="9 10" key="1">
    <citation type="journal article" date="2018" name="Biotechnol. Adv.">
        <title>Improved genomic resources and new bioinformatic workflow for the carcinogenic parasite Clonorchis sinensis: Biotechnological implications.</title>
        <authorList>
            <person name="Wang D."/>
            <person name="Korhonen P.K."/>
            <person name="Gasser R.B."/>
            <person name="Young N.D."/>
        </authorList>
    </citation>
    <scope>NUCLEOTIDE SEQUENCE [LARGE SCALE GENOMIC DNA]</scope>
    <source>
        <strain evidence="9">Cs-k2</strain>
    </source>
</reference>
<evidence type="ECO:0000256" key="1">
    <source>
        <dbReference type="ARBA" id="ARBA00004651"/>
    </source>
</evidence>
<keyword evidence="10" id="KW-1185">Reference proteome</keyword>
<comment type="similarity">
    <text evidence="6">Belongs to the Vang family.</text>
</comment>
<keyword evidence="5 8" id="KW-0472">Membrane</keyword>
<organism evidence="9 10">
    <name type="scientific">Clonorchis sinensis</name>
    <name type="common">Chinese liver fluke</name>
    <dbReference type="NCBI Taxonomy" id="79923"/>
    <lineage>
        <taxon>Eukaryota</taxon>
        <taxon>Metazoa</taxon>
        <taxon>Spiralia</taxon>
        <taxon>Lophotrochozoa</taxon>
        <taxon>Platyhelminthes</taxon>
        <taxon>Trematoda</taxon>
        <taxon>Digenea</taxon>
        <taxon>Opisthorchiida</taxon>
        <taxon>Opisthorchiata</taxon>
        <taxon>Opisthorchiidae</taxon>
        <taxon>Clonorchis</taxon>
    </lineage>
</organism>
<evidence type="ECO:0000313" key="10">
    <source>
        <dbReference type="Proteomes" id="UP000286415"/>
    </source>
</evidence>
<reference evidence="9 10" key="2">
    <citation type="journal article" date="2021" name="Genomics">
        <title>High-quality reference genome for Clonorchis sinensis.</title>
        <authorList>
            <person name="Young N.D."/>
            <person name="Stroehlein A.J."/>
            <person name="Kinkar L."/>
            <person name="Wang T."/>
            <person name="Sohn W.M."/>
            <person name="Chang B.C.H."/>
            <person name="Kaur P."/>
            <person name="Weisz D."/>
            <person name="Dudchenko O."/>
            <person name="Aiden E.L."/>
            <person name="Korhonen P.K."/>
            <person name="Gasser R.B."/>
        </authorList>
    </citation>
    <scope>NUCLEOTIDE SEQUENCE [LARGE SCALE GENOMIC DNA]</scope>
    <source>
        <strain evidence="9">Cs-k2</strain>
    </source>
</reference>
<dbReference type="AlphaFoldDB" id="A0A8T1MNB4"/>
<keyword evidence="2" id="KW-1003">Cell membrane</keyword>
<name>A0A8T1MNB4_CLOSI</name>
<evidence type="ECO:0000313" key="9">
    <source>
        <dbReference type="EMBL" id="KAG5450402.1"/>
    </source>
</evidence>
<evidence type="ECO:0000256" key="2">
    <source>
        <dbReference type="ARBA" id="ARBA00022475"/>
    </source>
</evidence>
<evidence type="ECO:0000256" key="5">
    <source>
        <dbReference type="ARBA" id="ARBA00023136"/>
    </source>
</evidence>
<evidence type="ECO:0000256" key="7">
    <source>
        <dbReference type="SAM" id="MobiDB-lite"/>
    </source>
</evidence>
<dbReference type="PANTHER" id="PTHR20886">
    <property type="entry name" value="VANG-LIKE PROTEIN"/>
    <property type="match status" value="1"/>
</dbReference>
<feature type="compositionally biased region" description="Polar residues" evidence="7">
    <location>
        <begin position="13"/>
        <end position="38"/>
    </location>
</feature>
<dbReference type="InterPro" id="IPR009539">
    <property type="entry name" value="VANGL"/>
</dbReference>
<feature type="compositionally biased region" description="Polar residues" evidence="7">
    <location>
        <begin position="397"/>
        <end position="408"/>
    </location>
</feature>
<feature type="transmembrane region" description="Helical" evidence="8">
    <location>
        <begin position="111"/>
        <end position="133"/>
    </location>
</feature>
<comment type="subcellular location">
    <subcellularLocation>
        <location evidence="1">Cell membrane</location>
        <topology evidence="1">Multi-pass membrane protein</topology>
    </subcellularLocation>
</comment>
<proteinExistence type="inferred from homology"/>